<comment type="function">
    <text evidence="1">Involved in the transposition of the insertion sequence.</text>
</comment>
<dbReference type="NCBIfam" id="NF033516">
    <property type="entry name" value="transpos_IS3"/>
    <property type="match status" value="1"/>
</dbReference>
<dbReference type="Pfam" id="PF13333">
    <property type="entry name" value="rve_2"/>
    <property type="match status" value="1"/>
</dbReference>
<dbReference type="Pfam" id="PF13276">
    <property type="entry name" value="HTH_21"/>
    <property type="match status" value="1"/>
</dbReference>
<dbReference type="GO" id="GO:0006313">
    <property type="term" value="P:DNA transposition"/>
    <property type="evidence" value="ECO:0007669"/>
    <property type="project" value="InterPro"/>
</dbReference>
<sequence>MTKKYDKEFKLQSVRLIQEEGKSVAQVAREMGLHENTLYRWIAEFKNAGNQAFPGSGQLKPEDKALRDLQKRIRNLEEENDILKKNDALLRKRPALIYPFIHDHRFQFRVTKMCALLSVSKSGYYEWTKRKESERLKRRKKLERWIRRTFFDSRQLYGSPKVWYALKKQGIHVSQKTVARIMKELGLRSRTVKKYKATTNSKHNLPVAENVLNQSFAAEKPNQVWMADITYIPTDEGWLYLASLEDLCTRKIVGFHMGERMTRELCLRALDQAYRHQRPKGTVLHHSDRGSQYASSDYQTQLRQYGMTGNMSRKGNCYDNACIESFHNVLKKELVYLHKFKTRKEAKEKIFEYITCFYNGKRIHSSIGYLTPNQCEHMICLAA</sequence>
<dbReference type="InterPro" id="IPR036397">
    <property type="entry name" value="RNaseH_sf"/>
</dbReference>
<dbReference type="SUPFAM" id="SSF46689">
    <property type="entry name" value="Homeodomain-like"/>
    <property type="match status" value="1"/>
</dbReference>
<proteinExistence type="predicted"/>
<comment type="caution">
    <text evidence="4">The sequence shown here is derived from an EMBL/GenBank/DDBJ whole genome shotgun (WGS) entry which is preliminary data.</text>
</comment>
<feature type="domain" description="Integrase catalytic" evidence="3">
    <location>
        <begin position="217"/>
        <end position="380"/>
    </location>
</feature>
<evidence type="ECO:0000313" key="4">
    <source>
        <dbReference type="EMBL" id="MDT2252657.1"/>
    </source>
</evidence>
<evidence type="ECO:0000256" key="2">
    <source>
        <dbReference type="SAM" id="Coils"/>
    </source>
</evidence>
<dbReference type="InterPro" id="IPR001584">
    <property type="entry name" value="Integrase_cat-core"/>
</dbReference>
<dbReference type="Gene3D" id="1.10.10.60">
    <property type="entry name" value="Homeodomain-like"/>
    <property type="match status" value="1"/>
</dbReference>
<dbReference type="InterPro" id="IPR009057">
    <property type="entry name" value="Homeodomain-like_sf"/>
</dbReference>
<accession>A0AAP5N3A2</accession>
<evidence type="ECO:0000259" key="3">
    <source>
        <dbReference type="PROSITE" id="PS50994"/>
    </source>
</evidence>
<name>A0AAP5N3A2_9BACL</name>
<dbReference type="Gene3D" id="3.30.420.10">
    <property type="entry name" value="Ribonuclease H-like superfamily/Ribonuclease H"/>
    <property type="match status" value="1"/>
</dbReference>
<dbReference type="GO" id="GO:0015074">
    <property type="term" value="P:DNA integration"/>
    <property type="evidence" value="ECO:0007669"/>
    <property type="project" value="InterPro"/>
</dbReference>
<dbReference type="InterPro" id="IPR012337">
    <property type="entry name" value="RNaseH-like_sf"/>
</dbReference>
<dbReference type="EMBL" id="JARQGV010000004">
    <property type="protein sequence ID" value="MDT2252657.1"/>
    <property type="molecule type" value="Genomic_DNA"/>
</dbReference>
<dbReference type="Proteomes" id="UP001259239">
    <property type="component" value="Unassembled WGS sequence"/>
</dbReference>
<reference evidence="4" key="2">
    <citation type="submission" date="2023-03" db="EMBL/GenBank/DDBJ databases">
        <authorList>
            <person name="Obshta O."/>
            <person name="Zabrodski M.W."/>
            <person name="Soomro T."/>
            <person name="Wilson G."/>
            <person name="Masood F."/>
            <person name="Thebeau J."/>
            <person name="Bezerra Da Silva M.C."/>
            <person name="Raza F."/>
            <person name="Biganski S."/>
            <person name="Jose M."/>
            <person name="Camilli M."/>
            <person name="Kozii I.V."/>
            <person name="Kozii R.V."/>
            <person name="Simko E."/>
            <person name="Wood S.C."/>
        </authorList>
    </citation>
    <scope>NUCLEOTIDE SEQUENCE</scope>
    <source>
        <strain evidence="4">PL001</strain>
    </source>
</reference>
<dbReference type="GO" id="GO:0004803">
    <property type="term" value="F:transposase activity"/>
    <property type="evidence" value="ECO:0007669"/>
    <property type="project" value="InterPro"/>
</dbReference>
<dbReference type="GO" id="GO:0003677">
    <property type="term" value="F:DNA binding"/>
    <property type="evidence" value="ECO:0007669"/>
    <property type="project" value="InterPro"/>
</dbReference>
<keyword evidence="2" id="KW-0175">Coiled coil</keyword>
<reference evidence="4" key="1">
    <citation type="journal article" date="2023" name="J. Vet. Diagn. Invest.">
        <title>Oxytetracycline-resistant Paenibacillus larvae identified in commercial beekeeping operations in Saskatchewan using pooled honey sampling.</title>
        <authorList>
            <person name="Obshta O."/>
            <person name="Zabrodski M.W."/>
            <person name="Soomro T."/>
            <person name="Wilson G."/>
            <person name="Masood F."/>
            <person name="Thebeau J."/>
            <person name="Silva M.C.B."/>
            <person name="Biganski S."/>
            <person name="Kozii I.V."/>
            <person name="Koziy R.V."/>
            <person name="Raza M.F."/>
            <person name="Jose M.S."/>
            <person name="Simko E."/>
            <person name="Wood S.C."/>
        </authorList>
    </citation>
    <scope>NUCLEOTIDE SEQUENCE</scope>
    <source>
        <strain evidence="4">PL001</strain>
    </source>
</reference>
<dbReference type="PROSITE" id="PS50994">
    <property type="entry name" value="INTEGRASE"/>
    <property type="match status" value="1"/>
</dbReference>
<dbReference type="InterPro" id="IPR025948">
    <property type="entry name" value="HTH-like_dom"/>
</dbReference>
<dbReference type="InterPro" id="IPR002514">
    <property type="entry name" value="Transposase_8"/>
</dbReference>
<dbReference type="RefSeq" id="WP_202973274.1">
    <property type="nucleotide sequence ID" value="NZ_CP121102.1"/>
</dbReference>
<dbReference type="SUPFAM" id="SSF53098">
    <property type="entry name" value="Ribonuclease H-like"/>
    <property type="match status" value="1"/>
</dbReference>
<evidence type="ECO:0000313" key="5">
    <source>
        <dbReference type="Proteomes" id="UP001259239"/>
    </source>
</evidence>
<evidence type="ECO:0000256" key="1">
    <source>
        <dbReference type="ARBA" id="ARBA00002286"/>
    </source>
</evidence>
<dbReference type="AlphaFoldDB" id="A0AAP5N3A2"/>
<dbReference type="InterPro" id="IPR050900">
    <property type="entry name" value="Transposase_IS3/IS150/IS904"/>
</dbReference>
<dbReference type="InterPro" id="IPR048020">
    <property type="entry name" value="Transpos_IS3"/>
</dbReference>
<gene>
    <name evidence="4" type="ORF">P7H09_15705</name>
</gene>
<feature type="coiled-coil region" evidence="2">
    <location>
        <begin position="59"/>
        <end position="93"/>
    </location>
</feature>
<organism evidence="4 5">
    <name type="scientific">Paenibacillus larvae</name>
    <dbReference type="NCBI Taxonomy" id="1464"/>
    <lineage>
        <taxon>Bacteria</taxon>
        <taxon>Bacillati</taxon>
        <taxon>Bacillota</taxon>
        <taxon>Bacilli</taxon>
        <taxon>Bacillales</taxon>
        <taxon>Paenibacillaceae</taxon>
        <taxon>Paenibacillus</taxon>
    </lineage>
</organism>
<protein>
    <submittedName>
        <fullName evidence="4">IS3 family transposase</fullName>
    </submittedName>
</protein>
<dbReference type="Pfam" id="PF01527">
    <property type="entry name" value="HTH_Tnp_1"/>
    <property type="match status" value="1"/>
</dbReference>
<dbReference type="Pfam" id="PF00665">
    <property type="entry name" value="rve"/>
    <property type="match status" value="1"/>
</dbReference>
<dbReference type="PANTHER" id="PTHR46889">
    <property type="entry name" value="TRANSPOSASE INSF FOR INSERTION SEQUENCE IS3B-RELATED"/>
    <property type="match status" value="1"/>
</dbReference>
<dbReference type="PANTHER" id="PTHR46889:SF4">
    <property type="entry name" value="TRANSPOSASE INSO FOR INSERTION SEQUENCE ELEMENT IS911B-RELATED"/>
    <property type="match status" value="1"/>
</dbReference>